<evidence type="ECO:0000313" key="3">
    <source>
        <dbReference type="Proteomes" id="UP000027931"/>
    </source>
</evidence>
<reference evidence="2 3" key="1">
    <citation type="journal article" date="2013" name="Int. J. Syst. Evol. Microbiol.">
        <title>Tumebacillus flagellatus sp. nov., an alpha-amylase/pullulanase-producing bacterium isolated from cassava wastewater.</title>
        <authorList>
            <person name="Wang Q."/>
            <person name="Xie N."/>
            <person name="Qin Y."/>
            <person name="Shen N."/>
            <person name="Zhu J."/>
            <person name="Mi H."/>
            <person name="Huang R."/>
        </authorList>
    </citation>
    <scope>NUCLEOTIDE SEQUENCE [LARGE SCALE GENOMIC DNA]</scope>
    <source>
        <strain evidence="2 3">GST4</strain>
    </source>
</reference>
<sequence>MKRMLWLIPALAALALTGCGSQKTEPLPAKPAVPTIVFATNPTPLHVNQEGSLTATVTVNTDPVKQATVEFEIWGDSDAANHEKLPAASDDNGHYSIKKTFAKADIYHVTIHTTTRDVHTMPTVEFQVAP</sequence>
<feature type="domain" description="YtkA-like" evidence="1">
    <location>
        <begin position="37"/>
        <end position="112"/>
    </location>
</feature>
<accession>A0A074LJD4</accession>
<dbReference type="EMBL" id="JMIR01000024">
    <property type="protein sequence ID" value="KEO82291.1"/>
    <property type="molecule type" value="Genomic_DNA"/>
</dbReference>
<evidence type="ECO:0000313" key="2">
    <source>
        <dbReference type="EMBL" id="KEO82291.1"/>
    </source>
</evidence>
<proteinExistence type="predicted"/>
<gene>
    <name evidence="2" type="ORF">EL26_16030</name>
</gene>
<evidence type="ECO:0000259" key="1">
    <source>
        <dbReference type="Pfam" id="PF13115"/>
    </source>
</evidence>
<organism evidence="2 3">
    <name type="scientific">Tumebacillus flagellatus</name>
    <dbReference type="NCBI Taxonomy" id="1157490"/>
    <lineage>
        <taxon>Bacteria</taxon>
        <taxon>Bacillati</taxon>
        <taxon>Bacillota</taxon>
        <taxon>Bacilli</taxon>
        <taxon>Bacillales</taxon>
        <taxon>Alicyclobacillaceae</taxon>
        <taxon>Tumebacillus</taxon>
    </lineage>
</organism>
<dbReference type="OrthoDB" id="2679563at2"/>
<protein>
    <recommendedName>
        <fullName evidence="1">YtkA-like domain-containing protein</fullName>
    </recommendedName>
</protein>
<keyword evidence="3" id="KW-1185">Reference proteome</keyword>
<dbReference type="SUPFAM" id="SSF49373">
    <property type="entry name" value="Invasin/intimin cell-adhesion fragments"/>
    <property type="match status" value="1"/>
</dbReference>
<dbReference type="PROSITE" id="PS51257">
    <property type="entry name" value="PROKAR_LIPOPROTEIN"/>
    <property type="match status" value="1"/>
</dbReference>
<dbReference type="InterPro" id="IPR032693">
    <property type="entry name" value="YtkA-like_dom"/>
</dbReference>
<dbReference type="Pfam" id="PF13115">
    <property type="entry name" value="YtkA"/>
    <property type="match status" value="1"/>
</dbReference>
<dbReference type="Proteomes" id="UP000027931">
    <property type="component" value="Unassembled WGS sequence"/>
</dbReference>
<dbReference type="RefSeq" id="WP_038090713.1">
    <property type="nucleotide sequence ID" value="NZ_JMIR01000024.1"/>
</dbReference>
<comment type="caution">
    <text evidence="2">The sequence shown here is derived from an EMBL/GenBank/DDBJ whole genome shotgun (WGS) entry which is preliminary data.</text>
</comment>
<name>A0A074LJD4_9BACL</name>
<dbReference type="InterPro" id="IPR008964">
    <property type="entry name" value="Invasin/intimin_cell_adhesion"/>
</dbReference>
<dbReference type="STRING" id="1157490.EL26_16030"/>
<dbReference type="AlphaFoldDB" id="A0A074LJD4"/>